<dbReference type="InterPro" id="IPR003661">
    <property type="entry name" value="HisK_dim/P_dom"/>
</dbReference>
<evidence type="ECO:0000256" key="13">
    <source>
        <dbReference type="ARBA" id="ARBA00023136"/>
    </source>
</evidence>
<gene>
    <name evidence="16" type="ORF">LRS13_12045</name>
</gene>
<dbReference type="SUPFAM" id="SSF55874">
    <property type="entry name" value="ATPase domain of HSP90 chaperone/DNA topoisomerase II/histidine kinase"/>
    <property type="match status" value="1"/>
</dbReference>
<dbReference type="InterPro" id="IPR038318">
    <property type="entry name" value="KdpD_sf"/>
</dbReference>
<dbReference type="InterPro" id="IPR025201">
    <property type="entry name" value="KdpD_TM"/>
</dbReference>
<dbReference type="PANTHER" id="PTHR45569:SF1">
    <property type="entry name" value="SENSOR PROTEIN KDPD"/>
    <property type="match status" value="1"/>
</dbReference>
<dbReference type="InterPro" id="IPR036097">
    <property type="entry name" value="HisK_dim/P_sf"/>
</dbReference>
<evidence type="ECO:0000256" key="9">
    <source>
        <dbReference type="ARBA" id="ARBA00022777"/>
    </source>
</evidence>
<name>A0ABY5PNA8_9ACTN</name>
<evidence type="ECO:0000256" key="10">
    <source>
        <dbReference type="ARBA" id="ARBA00022840"/>
    </source>
</evidence>
<dbReference type="InterPro" id="IPR004358">
    <property type="entry name" value="Sig_transdc_His_kin-like_C"/>
</dbReference>
<evidence type="ECO:0000256" key="3">
    <source>
        <dbReference type="ARBA" id="ARBA00004236"/>
    </source>
</evidence>
<keyword evidence="13 14" id="KW-0472">Membrane</keyword>
<dbReference type="CDD" id="cd00075">
    <property type="entry name" value="HATPase"/>
    <property type="match status" value="1"/>
</dbReference>
<dbReference type="Pfam" id="PF00512">
    <property type="entry name" value="HisKA"/>
    <property type="match status" value="1"/>
</dbReference>
<organism evidence="16 17">
    <name type="scientific">Svornostia abyssi</name>
    <dbReference type="NCBI Taxonomy" id="2898438"/>
    <lineage>
        <taxon>Bacteria</taxon>
        <taxon>Bacillati</taxon>
        <taxon>Actinomycetota</taxon>
        <taxon>Thermoleophilia</taxon>
        <taxon>Solirubrobacterales</taxon>
        <taxon>Baekduiaceae</taxon>
        <taxon>Svornostia</taxon>
    </lineage>
</organism>
<dbReference type="InterPro" id="IPR036890">
    <property type="entry name" value="HATPase_C_sf"/>
</dbReference>
<keyword evidence="17" id="KW-1185">Reference proteome</keyword>
<evidence type="ECO:0000256" key="6">
    <source>
        <dbReference type="ARBA" id="ARBA00022679"/>
    </source>
</evidence>
<feature type="domain" description="Histidine kinase" evidence="15">
    <location>
        <begin position="254"/>
        <end position="463"/>
    </location>
</feature>
<dbReference type="Proteomes" id="UP001058860">
    <property type="component" value="Chromosome"/>
</dbReference>
<dbReference type="EC" id="2.7.13.3" evidence="4"/>
<protein>
    <recommendedName>
        <fullName evidence="4">histidine kinase</fullName>
        <ecNumber evidence="4">2.7.13.3</ecNumber>
    </recommendedName>
</protein>
<comment type="subcellular location">
    <subcellularLocation>
        <location evidence="3">Cell membrane</location>
    </subcellularLocation>
    <subcellularLocation>
        <location evidence="2">Membrane</location>
        <topology evidence="2">Multi-pass membrane protein</topology>
    </subcellularLocation>
</comment>
<dbReference type="PRINTS" id="PR00344">
    <property type="entry name" value="BCTRLSENSOR"/>
</dbReference>
<dbReference type="InterPro" id="IPR003594">
    <property type="entry name" value="HATPase_dom"/>
</dbReference>
<dbReference type="SMART" id="SM00387">
    <property type="entry name" value="HATPase_c"/>
    <property type="match status" value="1"/>
</dbReference>
<keyword evidence="11 14" id="KW-1133">Transmembrane helix</keyword>
<dbReference type="Pfam" id="PF13493">
    <property type="entry name" value="DUF4118"/>
    <property type="match status" value="1"/>
</dbReference>
<reference evidence="17" key="1">
    <citation type="submission" date="2021-11" db="EMBL/GenBank/DDBJ databases">
        <title>Cultivation dependent microbiological survey of springs from the worlds oldest radium mine currently devoted to the extraction of radon-saturated water.</title>
        <authorList>
            <person name="Kapinusova G."/>
            <person name="Smrhova T."/>
            <person name="Strejcek M."/>
            <person name="Suman J."/>
            <person name="Jani K."/>
            <person name="Pajer P."/>
            <person name="Uhlik O."/>
        </authorList>
    </citation>
    <scope>NUCLEOTIDE SEQUENCE [LARGE SCALE GENOMIC DNA]</scope>
    <source>
        <strain evidence="17">J379</strain>
    </source>
</reference>
<dbReference type="InterPro" id="IPR005467">
    <property type="entry name" value="His_kinase_dom"/>
</dbReference>
<evidence type="ECO:0000256" key="8">
    <source>
        <dbReference type="ARBA" id="ARBA00022741"/>
    </source>
</evidence>
<dbReference type="RefSeq" id="WP_353866629.1">
    <property type="nucleotide sequence ID" value="NZ_CP088295.1"/>
</dbReference>
<keyword evidence="7 14" id="KW-0812">Transmembrane</keyword>
<feature type="transmembrane region" description="Helical" evidence="14">
    <location>
        <begin position="97"/>
        <end position="117"/>
    </location>
</feature>
<evidence type="ECO:0000259" key="15">
    <source>
        <dbReference type="PROSITE" id="PS50109"/>
    </source>
</evidence>
<feature type="transmembrane region" description="Helical" evidence="14">
    <location>
        <begin position="48"/>
        <end position="77"/>
    </location>
</feature>
<evidence type="ECO:0000256" key="12">
    <source>
        <dbReference type="ARBA" id="ARBA00023012"/>
    </source>
</evidence>
<keyword evidence="5" id="KW-0597">Phosphoprotein</keyword>
<dbReference type="PANTHER" id="PTHR45569">
    <property type="entry name" value="SENSOR PROTEIN KDPD"/>
    <property type="match status" value="1"/>
</dbReference>
<evidence type="ECO:0000256" key="14">
    <source>
        <dbReference type="SAM" id="Phobius"/>
    </source>
</evidence>
<dbReference type="SUPFAM" id="SSF47384">
    <property type="entry name" value="Homodimeric domain of signal transducing histidine kinase"/>
    <property type="match status" value="1"/>
</dbReference>
<dbReference type="PROSITE" id="PS50109">
    <property type="entry name" value="HIS_KIN"/>
    <property type="match status" value="1"/>
</dbReference>
<keyword evidence="9" id="KW-0418">Kinase</keyword>
<keyword evidence="8" id="KW-0547">Nucleotide-binding</keyword>
<evidence type="ECO:0000313" key="17">
    <source>
        <dbReference type="Proteomes" id="UP001058860"/>
    </source>
</evidence>
<dbReference type="SMART" id="SM00388">
    <property type="entry name" value="HisKA"/>
    <property type="match status" value="1"/>
</dbReference>
<evidence type="ECO:0000256" key="7">
    <source>
        <dbReference type="ARBA" id="ARBA00022692"/>
    </source>
</evidence>
<proteinExistence type="predicted"/>
<evidence type="ECO:0000313" key="16">
    <source>
        <dbReference type="EMBL" id="UUY06203.1"/>
    </source>
</evidence>
<keyword evidence="6" id="KW-0808">Transferase</keyword>
<comment type="catalytic activity">
    <reaction evidence="1">
        <text>ATP + protein L-histidine = ADP + protein N-phospho-L-histidine.</text>
        <dbReference type="EC" id="2.7.13.3"/>
    </reaction>
</comment>
<dbReference type="Gene3D" id="3.30.565.10">
    <property type="entry name" value="Histidine kinase-like ATPase, C-terminal domain"/>
    <property type="match status" value="1"/>
</dbReference>
<dbReference type="CDD" id="cd00082">
    <property type="entry name" value="HisKA"/>
    <property type="match status" value="1"/>
</dbReference>
<evidence type="ECO:0000256" key="2">
    <source>
        <dbReference type="ARBA" id="ARBA00004141"/>
    </source>
</evidence>
<dbReference type="Gene3D" id="1.10.287.130">
    <property type="match status" value="1"/>
</dbReference>
<accession>A0ABY5PNA8</accession>
<evidence type="ECO:0000256" key="4">
    <source>
        <dbReference type="ARBA" id="ARBA00012438"/>
    </source>
</evidence>
<keyword evidence="10" id="KW-0067">ATP-binding</keyword>
<sequence length="465" mass="48874">MPGAAPSLTLTSHRPRLPVVVGIAVGSIAAVTLLIYPLREVAPTASLAIVYLLAVLVVATLGGRTLGISTAVAAALAFNFFHVEPTGTFTIADGENWVALAVFVVTAIAIGTLADVARSRTLDAEQRRREADLAADLSRLLLGATDVEAALPAAATQLASAIGVPSATLVLHAAQGDAHHVAFALDVGPERRPATLLLPQRTDPGAPERIRARLVPGLEAILRAALDRQALEREVVETRALRRSDELKTAILRAVSHDLRSPLTSIITSADALASPAVLDDERDELVAAIGADARRLTRLVDQLLDLSRLQAGAAEPRPDWVSIPELLTVALQSIDARDGEFRLSADAETPLVQADAGQLERAFANLLENARQHSGGHEVSLRARAVGSRLVVRIVDRGPGIPAPELERIFEAFYRRENSGSGGAGLGLAVARGFIEANGGRVFAESLPGQGTAFVVELPLEAAP</sequence>
<evidence type="ECO:0000256" key="11">
    <source>
        <dbReference type="ARBA" id="ARBA00022989"/>
    </source>
</evidence>
<dbReference type="Gene3D" id="1.20.120.620">
    <property type="entry name" value="Backbone structure of the membrane domain of e. Coli histidine kinase receptor kdpd"/>
    <property type="match status" value="1"/>
</dbReference>
<keyword evidence="12" id="KW-0902">Two-component regulatory system</keyword>
<feature type="transmembrane region" description="Helical" evidence="14">
    <location>
        <begin position="17"/>
        <end position="36"/>
    </location>
</feature>
<evidence type="ECO:0000256" key="5">
    <source>
        <dbReference type="ARBA" id="ARBA00022553"/>
    </source>
</evidence>
<dbReference type="EMBL" id="CP088295">
    <property type="protein sequence ID" value="UUY06203.1"/>
    <property type="molecule type" value="Genomic_DNA"/>
</dbReference>
<evidence type="ECO:0000256" key="1">
    <source>
        <dbReference type="ARBA" id="ARBA00000085"/>
    </source>
</evidence>
<dbReference type="InterPro" id="IPR052023">
    <property type="entry name" value="Histidine_kinase_KdpD"/>
</dbReference>
<dbReference type="Pfam" id="PF02518">
    <property type="entry name" value="HATPase_c"/>
    <property type="match status" value="1"/>
</dbReference>